<evidence type="ECO:0000313" key="3">
    <source>
        <dbReference type="Proteomes" id="UP000279029"/>
    </source>
</evidence>
<feature type="transmembrane region" description="Helical" evidence="1">
    <location>
        <begin position="20"/>
        <end position="38"/>
    </location>
</feature>
<evidence type="ECO:0000313" key="2">
    <source>
        <dbReference type="EMBL" id="VDN46967.1"/>
    </source>
</evidence>
<gene>
    <name evidence="2" type="ORF">PATL70BA_1093</name>
</gene>
<keyword evidence="3" id="KW-1185">Reference proteome</keyword>
<dbReference type="Proteomes" id="UP000279029">
    <property type="component" value="Chromosome"/>
</dbReference>
<proteinExistence type="predicted"/>
<dbReference type="KEGG" id="cbar:PATL70BA_1093"/>
<sequence length="39" mass="4744">MISKGSLFIYQLIFTKVKQYSLLLPYIMFIKVFFFSIFQ</sequence>
<dbReference type="AlphaFoldDB" id="A0A3P7PRY5"/>
<evidence type="ECO:0000256" key="1">
    <source>
        <dbReference type="SAM" id="Phobius"/>
    </source>
</evidence>
<protein>
    <submittedName>
        <fullName evidence="2">Uncharacterized protein</fullName>
    </submittedName>
</protein>
<reference evidence="2 3" key="1">
    <citation type="submission" date="2018-09" db="EMBL/GenBank/DDBJ databases">
        <authorList>
            <person name="Postec A."/>
        </authorList>
    </citation>
    <scope>NUCLEOTIDE SEQUENCE [LARGE SCALE GENOMIC DNA]</scope>
    <source>
        <strain evidence="2">70B-A</strain>
    </source>
</reference>
<name>A0A3P7PRY5_9FIRM</name>
<organism evidence="2 3">
    <name type="scientific">Petrocella atlantisensis</name>
    <dbReference type="NCBI Taxonomy" id="2173034"/>
    <lineage>
        <taxon>Bacteria</taxon>
        <taxon>Bacillati</taxon>
        <taxon>Bacillota</taxon>
        <taxon>Clostridia</taxon>
        <taxon>Lachnospirales</taxon>
        <taxon>Vallitaleaceae</taxon>
        <taxon>Petrocella</taxon>
    </lineage>
</organism>
<keyword evidence="1" id="KW-1133">Transmembrane helix</keyword>
<accession>A0A3P7PRY5</accession>
<keyword evidence="1" id="KW-0472">Membrane</keyword>
<keyword evidence="1" id="KW-0812">Transmembrane</keyword>
<dbReference type="EMBL" id="LR130778">
    <property type="protein sequence ID" value="VDN46967.1"/>
    <property type="molecule type" value="Genomic_DNA"/>
</dbReference>